<gene>
    <name evidence="7" type="ORF">HOLleu_32439</name>
</gene>
<dbReference type="Pfam" id="PF11952">
    <property type="entry name" value="XTBD"/>
    <property type="match status" value="1"/>
</dbReference>
<protein>
    <submittedName>
        <fullName evidence="7">NF-kappa-B-repressing factor</fullName>
    </submittedName>
</protein>
<dbReference type="PANTHER" id="PTHR48430:SF1">
    <property type="entry name" value="PARTNER OF XRN-2 PROTEIN 1"/>
    <property type="match status" value="1"/>
</dbReference>
<dbReference type="GO" id="GO:0003723">
    <property type="term" value="F:RNA binding"/>
    <property type="evidence" value="ECO:0007669"/>
    <property type="project" value="UniProtKB-UniRule"/>
</dbReference>
<evidence type="ECO:0000259" key="3">
    <source>
        <dbReference type="PROSITE" id="PS50137"/>
    </source>
</evidence>
<evidence type="ECO:0000313" key="7">
    <source>
        <dbReference type="EMBL" id="KAJ8027325.1"/>
    </source>
</evidence>
<dbReference type="Gene3D" id="3.30.160.20">
    <property type="match status" value="1"/>
</dbReference>
<feature type="domain" description="R3H" evidence="5">
    <location>
        <begin position="391"/>
        <end position="454"/>
    </location>
</feature>
<dbReference type="Pfam" id="PF01424">
    <property type="entry name" value="R3H"/>
    <property type="match status" value="1"/>
</dbReference>
<sequence length="479" mass="53856">MDSTKCISDKLRLEHESDNQWKIRKEFLLKNATCIKDIGINRLVSLSMTWSNTVFLGCRYPPELLERLTKMSEGITVDTLNYTINKTLESSFHAEGEPPNGTKRKFGELDQPERTSSKKKRKKESNALGTFQQVANSTDLFDTRDVPADSSESCFQLNNRWCDDDTSIIGSTTWLPQKDFKIPTEVPVRLEEGMVQNFKHLYKLLGQFVIIKHERASPISVIVDSANLNKMDITFNFECESPTDHSCSIFIGNVFVGKGSGITKKIAKSNAAENVFNMMKDVFPVVTKTCLGESMLHLSDEIKVADICKGDPTENMKQENKERENDEFKEISESNVGHKLLQKMGWSGGGLGKDGQGRKNPVPVEQRPNRAGLGIDLTQYEDKEGRLLTVKMDRKLISKLLAEVADGTREHLVFSSLLSKEQRSFIHSASVKYGLKSQSYGKGSDRFLTIQRKMSKTDLLQSAQRGSAFLTLEGSQKSK</sequence>
<dbReference type="AlphaFoldDB" id="A0A9Q1BIP6"/>
<feature type="compositionally biased region" description="Basic and acidic residues" evidence="2">
    <location>
        <begin position="105"/>
        <end position="116"/>
    </location>
</feature>
<dbReference type="InterPro" id="IPR001374">
    <property type="entry name" value="R3H_dom"/>
</dbReference>
<evidence type="ECO:0000259" key="6">
    <source>
        <dbReference type="PROSITE" id="PS51827"/>
    </source>
</evidence>
<dbReference type="InterPro" id="IPR014720">
    <property type="entry name" value="dsRBD_dom"/>
</dbReference>
<feature type="region of interest" description="Disordered" evidence="2">
    <location>
        <begin position="350"/>
        <end position="369"/>
    </location>
</feature>
<proteinExistence type="predicted"/>
<dbReference type="PROSITE" id="PS50174">
    <property type="entry name" value="G_PATCH"/>
    <property type="match status" value="1"/>
</dbReference>
<keyword evidence="8" id="KW-1185">Reference proteome</keyword>
<dbReference type="PROSITE" id="PS50137">
    <property type="entry name" value="DS_RBD"/>
    <property type="match status" value="1"/>
</dbReference>
<accession>A0A9Q1BIP6</accession>
<dbReference type="Pfam" id="PF01585">
    <property type="entry name" value="G-patch"/>
    <property type="match status" value="1"/>
</dbReference>
<dbReference type="InterPro" id="IPR000467">
    <property type="entry name" value="G_patch_dom"/>
</dbReference>
<evidence type="ECO:0000259" key="5">
    <source>
        <dbReference type="PROSITE" id="PS51061"/>
    </source>
</evidence>
<keyword evidence="1" id="KW-0694">RNA-binding</keyword>
<organism evidence="7 8">
    <name type="scientific">Holothuria leucospilota</name>
    <name type="common">Black long sea cucumber</name>
    <name type="synonym">Mertensiothuria leucospilota</name>
    <dbReference type="NCBI Taxonomy" id="206669"/>
    <lineage>
        <taxon>Eukaryota</taxon>
        <taxon>Metazoa</taxon>
        <taxon>Echinodermata</taxon>
        <taxon>Eleutherozoa</taxon>
        <taxon>Echinozoa</taxon>
        <taxon>Holothuroidea</taxon>
        <taxon>Aspidochirotacea</taxon>
        <taxon>Aspidochirotida</taxon>
        <taxon>Holothuriidae</taxon>
        <taxon>Holothuria</taxon>
    </lineage>
</organism>
<dbReference type="Gene3D" id="3.30.1370.50">
    <property type="entry name" value="R3H-like domain"/>
    <property type="match status" value="1"/>
</dbReference>
<dbReference type="PROSITE" id="PS51061">
    <property type="entry name" value="R3H"/>
    <property type="match status" value="1"/>
</dbReference>
<feature type="region of interest" description="Disordered" evidence="2">
    <location>
        <begin position="91"/>
        <end position="128"/>
    </location>
</feature>
<evidence type="ECO:0000256" key="2">
    <source>
        <dbReference type="SAM" id="MobiDB-lite"/>
    </source>
</evidence>
<evidence type="ECO:0000313" key="8">
    <source>
        <dbReference type="Proteomes" id="UP001152320"/>
    </source>
</evidence>
<dbReference type="SMART" id="SM00393">
    <property type="entry name" value="R3H"/>
    <property type="match status" value="1"/>
</dbReference>
<dbReference type="SMART" id="SM00443">
    <property type="entry name" value="G_patch"/>
    <property type="match status" value="1"/>
</dbReference>
<dbReference type="SUPFAM" id="SSF54768">
    <property type="entry name" value="dsRNA-binding domain-like"/>
    <property type="match status" value="1"/>
</dbReference>
<feature type="domain" description="G-patch" evidence="4">
    <location>
        <begin position="333"/>
        <end position="378"/>
    </location>
</feature>
<dbReference type="Proteomes" id="UP001152320">
    <property type="component" value="Chromosome 16"/>
</dbReference>
<dbReference type="PANTHER" id="PTHR48430">
    <property type="entry name" value="PARTNER OF XRN-2 PROTEIN 1"/>
    <property type="match status" value="1"/>
</dbReference>
<evidence type="ECO:0000259" key="4">
    <source>
        <dbReference type="PROSITE" id="PS50174"/>
    </source>
</evidence>
<dbReference type="Pfam" id="PF00035">
    <property type="entry name" value="dsrm"/>
    <property type="match status" value="1"/>
</dbReference>
<dbReference type="PROSITE" id="PS51827">
    <property type="entry name" value="XTBD"/>
    <property type="match status" value="1"/>
</dbReference>
<feature type="domain" description="DRBM" evidence="3">
    <location>
        <begin position="247"/>
        <end position="281"/>
    </location>
</feature>
<reference evidence="7" key="1">
    <citation type="submission" date="2021-10" db="EMBL/GenBank/DDBJ databases">
        <title>Tropical sea cucumber genome reveals ecological adaptation and Cuvierian tubules defense mechanism.</title>
        <authorList>
            <person name="Chen T."/>
        </authorList>
    </citation>
    <scope>NUCLEOTIDE SEQUENCE</scope>
    <source>
        <strain evidence="7">Nanhai2018</strain>
        <tissue evidence="7">Muscle</tissue>
    </source>
</reference>
<feature type="domain" description="XRN2-binding (XTBD)" evidence="6">
    <location>
        <begin position="8"/>
        <end position="96"/>
    </location>
</feature>
<evidence type="ECO:0000256" key="1">
    <source>
        <dbReference type="PROSITE-ProRule" id="PRU00266"/>
    </source>
</evidence>
<dbReference type="EMBL" id="JAIZAY010000016">
    <property type="protein sequence ID" value="KAJ8027325.1"/>
    <property type="molecule type" value="Genomic_DNA"/>
</dbReference>
<name>A0A9Q1BIP6_HOLLE</name>
<dbReference type="InterPro" id="IPR021859">
    <property type="entry name" value="XTBD"/>
</dbReference>
<dbReference type="SUPFAM" id="SSF82708">
    <property type="entry name" value="R3H domain"/>
    <property type="match status" value="1"/>
</dbReference>
<dbReference type="InterPro" id="IPR036867">
    <property type="entry name" value="R3H_dom_sf"/>
</dbReference>
<dbReference type="OrthoDB" id="2359216at2759"/>
<comment type="caution">
    <text evidence="7">The sequence shown here is derived from an EMBL/GenBank/DDBJ whole genome shotgun (WGS) entry which is preliminary data.</text>
</comment>